<dbReference type="EMBL" id="FYEW01000001">
    <property type="protein sequence ID" value="SNC59358.1"/>
    <property type="molecule type" value="Genomic_DNA"/>
</dbReference>
<proteinExistence type="predicted"/>
<organism evidence="1 2">
    <name type="scientific">Hymenobacter gelipurpurascens</name>
    <dbReference type="NCBI Taxonomy" id="89968"/>
    <lineage>
        <taxon>Bacteria</taxon>
        <taxon>Pseudomonadati</taxon>
        <taxon>Bacteroidota</taxon>
        <taxon>Cytophagia</taxon>
        <taxon>Cytophagales</taxon>
        <taxon>Hymenobacteraceae</taxon>
        <taxon>Hymenobacter</taxon>
    </lineage>
</organism>
<evidence type="ECO:0000313" key="2">
    <source>
        <dbReference type="Proteomes" id="UP000198131"/>
    </source>
</evidence>
<name>A0A212SZZ7_9BACT</name>
<accession>A0A212SZZ7</accession>
<dbReference type="AlphaFoldDB" id="A0A212SZZ7"/>
<dbReference type="Proteomes" id="UP000198131">
    <property type="component" value="Unassembled WGS sequence"/>
</dbReference>
<keyword evidence="2" id="KW-1185">Reference proteome</keyword>
<evidence type="ECO:0000313" key="1">
    <source>
        <dbReference type="EMBL" id="SNC59358.1"/>
    </source>
</evidence>
<reference evidence="2" key="1">
    <citation type="submission" date="2017-06" db="EMBL/GenBank/DDBJ databases">
        <authorList>
            <person name="Varghese N."/>
            <person name="Submissions S."/>
        </authorList>
    </citation>
    <scope>NUCLEOTIDE SEQUENCE [LARGE SCALE GENOMIC DNA]</scope>
    <source>
        <strain evidence="2">DSM 11116</strain>
    </source>
</reference>
<dbReference type="RefSeq" id="WP_088841414.1">
    <property type="nucleotide sequence ID" value="NZ_FYEW01000001.1"/>
</dbReference>
<dbReference type="Pfam" id="PF10670">
    <property type="entry name" value="DUF4198"/>
    <property type="match status" value="1"/>
</dbReference>
<gene>
    <name evidence="1" type="ORF">SAMN06265337_0037</name>
</gene>
<sequence>MKRVSRLLVLPFVLLAGTVVAREFWLEPAQFTVLPGTTMQVRIFTGENFRGTHWKGHARRITQLLHATPTGLQDLTSPAADTLQTTLTFRQPGTHLVALATDNAFLTMEPQPFAAYLRAEGLEHVLAQRKERGEAEKPAREAYRRCATTLLQVGAPVPSDTARAWSRPTGLALEILPEQNPYFLKPGMSITLRVLAEGRPVAGQLVRVWQRGVSPAQPPLQLHSNQNGRVLLRLLSPGHYLISTVRMVPSSNRTQADWQSTWSTLTFAFSGKQ</sequence>
<dbReference type="InterPro" id="IPR019613">
    <property type="entry name" value="DUF4198"/>
</dbReference>
<dbReference type="OrthoDB" id="581894at2"/>
<protein>
    <submittedName>
        <fullName evidence="1">Uncharacterized conserved protein, contains GH25 family domain</fullName>
    </submittedName>
</protein>